<sequence length="200" mass="21473">MKRRRSDTRLGTAPALVRTLAKSESVGTWEWDPETGYFHLDGGAAGLMAGDVRLAGRPLRSEQATAGLAAPEAARFLCEVARAAEQDDDVAVDLWVASSSEPARQVRCRGRIHRDARRHPTRGEGTLVEVAEAGAETRTLCELKSAAAADAIDEAAELLIAARRAIDASGSPRLRQLVDVLLMEVAREIASHSCAEPQSH</sequence>
<accession>A0A169RHF0</accession>
<dbReference type="RefSeq" id="WP_244573402.1">
    <property type="nucleotide sequence ID" value="NZ_AP014809.1"/>
</dbReference>
<dbReference type="Proteomes" id="UP000218288">
    <property type="component" value="Chromosome"/>
</dbReference>
<protein>
    <submittedName>
        <fullName evidence="1">Uncharacterized protein</fullName>
    </submittedName>
</protein>
<proteinExistence type="predicted"/>
<gene>
    <name evidence="1" type="ORF">MPPM_4993</name>
</gene>
<organism evidence="1 2">
    <name type="scientific">Methylorubrum populi</name>
    <dbReference type="NCBI Taxonomy" id="223967"/>
    <lineage>
        <taxon>Bacteria</taxon>
        <taxon>Pseudomonadati</taxon>
        <taxon>Pseudomonadota</taxon>
        <taxon>Alphaproteobacteria</taxon>
        <taxon>Hyphomicrobiales</taxon>
        <taxon>Methylobacteriaceae</taxon>
        <taxon>Methylorubrum</taxon>
    </lineage>
</organism>
<dbReference type="Gene3D" id="3.30.450.20">
    <property type="entry name" value="PAS domain"/>
    <property type="match status" value="1"/>
</dbReference>
<reference evidence="1 2" key="1">
    <citation type="journal article" date="2016" name="Genome Announc.">
        <title>Complete Genome Sequence of Methylobacterium populi P-1M, Isolated from Pink-Pigmented Household Biofilm.</title>
        <authorList>
            <person name="Morohoshi T."/>
            <person name="Ikeda T."/>
        </authorList>
    </citation>
    <scope>NUCLEOTIDE SEQUENCE [LARGE SCALE GENOMIC DNA]</scope>
    <source>
        <strain evidence="1 2">P-1M</strain>
    </source>
</reference>
<evidence type="ECO:0000313" key="2">
    <source>
        <dbReference type="Proteomes" id="UP000218288"/>
    </source>
</evidence>
<evidence type="ECO:0000313" key="1">
    <source>
        <dbReference type="EMBL" id="BAU93598.1"/>
    </source>
</evidence>
<dbReference type="EMBL" id="AP014809">
    <property type="protein sequence ID" value="BAU93598.1"/>
    <property type="molecule type" value="Genomic_DNA"/>
</dbReference>
<name>A0A169RHF0_9HYPH</name>
<dbReference type="AlphaFoldDB" id="A0A169RHF0"/>